<evidence type="ECO:0000256" key="2">
    <source>
        <dbReference type="PROSITE-ProRule" id="PRU00023"/>
    </source>
</evidence>
<gene>
    <name evidence="4" type="ORF">M231_05579</name>
</gene>
<reference evidence="4 5" key="1">
    <citation type="submission" date="2016-06" db="EMBL/GenBank/DDBJ databases">
        <title>Evolution of pathogenesis and genome organization in the Tremellales.</title>
        <authorList>
            <person name="Cuomo C."/>
            <person name="Litvintseva A."/>
            <person name="Heitman J."/>
            <person name="Chen Y."/>
            <person name="Sun S."/>
            <person name="Springer D."/>
            <person name="Dromer F."/>
            <person name="Young S."/>
            <person name="Zeng Q."/>
            <person name="Chapman S."/>
            <person name="Gujja S."/>
            <person name="Saif S."/>
            <person name="Birren B."/>
        </authorList>
    </citation>
    <scope>NUCLEOTIDE SEQUENCE [LARGE SCALE GENOMIC DNA]</scope>
    <source>
        <strain evidence="4 5">ATCC 28783</strain>
    </source>
</reference>
<dbReference type="InterPro" id="IPR002110">
    <property type="entry name" value="Ankyrin_rpt"/>
</dbReference>
<dbReference type="Proteomes" id="UP000289152">
    <property type="component" value="Unassembled WGS sequence"/>
</dbReference>
<organism evidence="4 5">
    <name type="scientific">Tremella mesenterica</name>
    <name type="common">Jelly fungus</name>
    <dbReference type="NCBI Taxonomy" id="5217"/>
    <lineage>
        <taxon>Eukaryota</taxon>
        <taxon>Fungi</taxon>
        <taxon>Dikarya</taxon>
        <taxon>Basidiomycota</taxon>
        <taxon>Agaricomycotina</taxon>
        <taxon>Tremellomycetes</taxon>
        <taxon>Tremellales</taxon>
        <taxon>Tremellaceae</taxon>
        <taxon>Tremella</taxon>
    </lineage>
</organism>
<dbReference type="SMART" id="SM00248">
    <property type="entry name" value="ANK"/>
    <property type="match status" value="1"/>
</dbReference>
<dbReference type="PROSITE" id="PS50297">
    <property type="entry name" value="ANK_REP_REGION"/>
    <property type="match status" value="1"/>
</dbReference>
<evidence type="ECO:0000313" key="4">
    <source>
        <dbReference type="EMBL" id="RXK37128.1"/>
    </source>
</evidence>
<dbReference type="InterPro" id="IPR000582">
    <property type="entry name" value="Acyl-CoA-binding_protein"/>
</dbReference>
<dbReference type="PRINTS" id="PR00689">
    <property type="entry name" value="ACOABINDINGP"/>
</dbReference>
<evidence type="ECO:0000313" key="5">
    <source>
        <dbReference type="Proteomes" id="UP000289152"/>
    </source>
</evidence>
<dbReference type="Pfam" id="PF00887">
    <property type="entry name" value="ACBP"/>
    <property type="match status" value="1"/>
</dbReference>
<dbReference type="Gene3D" id="1.25.40.20">
    <property type="entry name" value="Ankyrin repeat-containing domain"/>
    <property type="match status" value="1"/>
</dbReference>
<dbReference type="Pfam" id="PF00023">
    <property type="entry name" value="Ank"/>
    <property type="match status" value="1"/>
</dbReference>
<dbReference type="EMBL" id="SDIL01000076">
    <property type="protein sequence ID" value="RXK37128.1"/>
    <property type="molecule type" value="Genomic_DNA"/>
</dbReference>
<name>A0A4Q1BHN5_TREME</name>
<evidence type="ECO:0000259" key="3">
    <source>
        <dbReference type="PROSITE" id="PS51228"/>
    </source>
</evidence>
<dbReference type="AlphaFoldDB" id="A0A4Q1BHN5"/>
<dbReference type="SUPFAM" id="SSF47027">
    <property type="entry name" value="Acyl-CoA binding protein"/>
    <property type="match status" value="1"/>
</dbReference>
<proteinExistence type="predicted"/>
<feature type="repeat" description="ANK" evidence="2">
    <location>
        <begin position="148"/>
        <end position="180"/>
    </location>
</feature>
<dbReference type="GO" id="GO:0000062">
    <property type="term" value="F:fatty-acyl-CoA binding"/>
    <property type="evidence" value="ECO:0007669"/>
    <property type="project" value="InterPro"/>
</dbReference>
<comment type="caution">
    <text evidence="4">The sequence shown here is derived from an EMBL/GenBank/DDBJ whole genome shotgun (WGS) entry which is preliminary data.</text>
</comment>
<dbReference type="InParanoid" id="A0A4Q1BHN5"/>
<dbReference type="GO" id="GO:0006631">
    <property type="term" value="P:fatty acid metabolic process"/>
    <property type="evidence" value="ECO:0007669"/>
    <property type="project" value="TreeGrafter"/>
</dbReference>
<dbReference type="SUPFAM" id="SSF48403">
    <property type="entry name" value="Ankyrin repeat"/>
    <property type="match status" value="1"/>
</dbReference>
<dbReference type="InterPro" id="IPR035984">
    <property type="entry name" value="Acyl-CoA-binding_sf"/>
</dbReference>
<dbReference type="PROSITE" id="PS51228">
    <property type="entry name" value="ACB_2"/>
    <property type="match status" value="1"/>
</dbReference>
<dbReference type="OrthoDB" id="341259at2759"/>
<dbReference type="PANTHER" id="PTHR23310:SF77">
    <property type="entry name" value="LD25952P"/>
    <property type="match status" value="1"/>
</dbReference>
<protein>
    <recommendedName>
        <fullName evidence="3">ACB domain-containing protein</fullName>
    </recommendedName>
</protein>
<dbReference type="STRING" id="5217.A0A4Q1BHN5"/>
<keyword evidence="2" id="KW-0040">ANK repeat</keyword>
<dbReference type="VEuPathDB" id="FungiDB:TREMEDRAFT_64747"/>
<sequence length="189" mass="20554">MQDDAHDDFDNAANWLSTNPEAAKLSNETKLEIYGLYKYATTGDGPTGSRPSIFSPAPRAKHDAWLAQSTKYEIPDDARVRYIELAKGLGWDGAKVSAGWRNVSVMTVEDEPVAGPSGTIHDAVIDNDLDKVRELVNQPDLVSQVGEFGYTPLHLAADRGLTDMVRLLLANGADRHVKVSTSAVSSMQQ</sequence>
<dbReference type="InterPro" id="IPR014352">
    <property type="entry name" value="FERM/acyl-CoA-bd_prot_sf"/>
</dbReference>
<dbReference type="Gene3D" id="1.20.80.10">
    <property type="match status" value="1"/>
</dbReference>
<keyword evidence="5" id="KW-1185">Reference proteome</keyword>
<evidence type="ECO:0000256" key="1">
    <source>
        <dbReference type="ARBA" id="ARBA00023121"/>
    </source>
</evidence>
<dbReference type="GO" id="GO:0005737">
    <property type="term" value="C:cytoplasm"/>
    <property type="evidence" value="ECO:0007669"/>
    <property type="project" value="TreeGrafter"/>
</dbReference>
<dbReference type="PANTHER" id="PTHR23310">
    <property type="entry name" value="ACYL-COA-BINDING PROTEIN, ACBP"/>
    <property type="match status" value="1"/>
</dbReference>
<dbReference type="PROSITE" id="PS50088">
    <property type="entry name" value="ANK_REPEAT"/>
    <property type="match status" value="1"/>
</dbReference>
<dbReference type="InterPro" id="IPR036770">
    <property type="entry name" value="Ankyrin_rpt-contain_sf"/>
</dbReference>
<feature type="domain" description="ACB" evidence="3">
    <location>
        <begin position="5"/>
        <end position="95"/>
    </location>
</feature>
<accession>A0A4Q1BHN5</accession>
<keyword evidence="1" id="KW-0446">Lipid-binding</keyword>